<keyword evidence="2" id="KW-1003">Cell membrane</keyword>
<protein>
    <submittedName>
        <fullName evidence="7">Oligosaccharide flippase family protein</fullName>
    </submittedName>
    <submittedName>
        <fullName evidence="8">Teichoic acid transporter</fullName>
    </submittedName>
</protein>
<feature type="transmembrane region" description="Helical" evidence="6">
    <location>
        <begin position="400"/>
        <end position="424"/>
    </location>
</feature>
<feature type="transmembrane region" description="Helical" evidence="6">
    <location>
        <begin position="345"/>
        <end position="365"/>
    </location>
</feature>
<dbReference type="PANTHER" id="PTHR30250:SF26">
    <property type="entry name" value="PSMA PROTEIN"/>
    <property type="match status" value="1"/>
</dbReference>
<feature type="transmembrane region" description="Helical" evidence="6">
    <location>
        <begin position="263"/>
        <end position="288"/>
    </location>
</feature>
<dbReference type="Pfam" id="PF01943">
    <property type="entry name" value="Polysacc_synt"/>
    <property type="match status" value="1"/>
</dbReference>
<comment type="subcellular location">
    <subcellularLocation>
        <location evidence="1">Cell membrane</location>
        <topology evidence="1">Multi-pass membrane protein</topology>
    </subcellularLocation>
</comment>
<evidence type="ECO:0000256" key="5">
    <source>
        <dbReference type="ARBA" id="ARBA00023136"/>
    </source>
</evidence>
<feature type="transmembrane region" description="Helical" evidence="6">
    <location>
        <begin position="316"/>
        <end position="339"/>
    </location>
</feature>
<evidence type="ECO:0000313" key="8">
    <source>
        <dbReference type="EMBL" id="OUO01328.1"/>
    </source>
</evidence>
<comment type="caution">
    <text evidence="8">The sequence shown here is derived from an EMBL/GenBank/DDBJ whole genome shotgun (WGS) entry which is preliminary data.</text>
</comment>
<dbReference type="Proteomes" id="UP001213646">
    <property type="component" value="Unassembled WGS sequence"/>
</dbReference>
<dbReference type="GeneID" id="93407124"/>
<keyword evidence="4 6" id="KW-1133">Transmembrane helix</keyword>
<feature type="transmembrane region" description="Helical" evidence="6">
    <location>
        <begin position="377"/>
        <end position="394"/>
    </location>
</feature>
<dbReference type="RefSeq" id="WP_087375785.1">
    <property type="nucleotide sequence ID" value="NZ_CALVDK010000057.1"/>
</dbReference>
<feature type="transmembrane region" description="Helical" evidence="6">
    <location>
        <begin position="464"/>
        <end position="485"/>
    </location>
</feature>
<evidence type="ECO:0000256" key="3">
    <source>
        <dbReference type="ARBA" id="ARBA00022692"/>
    </source>
</evidence>
<dbReference type="PANTHER" id="PTHR30250">
    <property type="entry name" value="PST FAMILY PREDICTED COLANIC ACID TRANSPORTER"/>
    <property type="match status" value="1"/>
</dbReference>
<gene>
    <name evidence="8" type="ORF">B5F96_17830</name>
    <name evidence="7" type="ORF">PQG89_05380</name>
</gene>
<reference evidence="7" key="3">
    <citation type="submission" date="2023-01" db="EMBL/GenBank/DDBJ databases">
        <title>Exploring GABA producing Bacteroides strains toward improving mental health.</title>
        <authorList>
            <person name="Yousuf B."/>
            <person name="Bouhlel N.E."/>
            <person name="Mottawea W."/>
            <person name="Hammami R."/>
        </authorList>
    </citation>
    <scope>NUCLEOTIDE SEQUENCE</scope>
    <source>
        <strain evidence="7">UO.H1047</strain>
    </source>
</reference>
<dbReference type="AlphaFoldDB" id="A0A9Q5X6G7"/>
<feature type="transmembrane region" description="Helical" evidence="6">
    <location>
        <begin position="83"/>
        <end position="109"/>
    </location>
</feature>
<dbReference type="EMBL" id="NFIJ01000034">
    <property type="protein sequence ID" value="OUO01328.1"/>
    <property type="molecule type" value="Genomic_DNA"/>
</dbReference>
<dbReference type="InterPro" id="IPR002797">
    <property type="entry name" value="Polysacc_synth"/>
</dbReference>
<feature type="transmembrane region" description="Helical" evidence="6">
    <location>
        <begin position="12"/>
        <end position="30"/>
    </location>
</feature>
<evidence type="ECO:0000256" key="2">
    <source>
        <dbReference type="ARBA" id="ARBA00022475"/>
    </source>
</evidence>
<keyword evidence="5 6" id="KW-0472">Membrane</keyword>
<feature type="transmembrane region" description="Helical" evidence="6">
    <location>
        <begin position="189"/>
        <end position="211"/>
    </location>
</feature>
<reference evidence="9" key="1">
    <citation type="submission" date="2017-04" db="EMBL/GenBank/DDBJ databases">
        <title>Function of individual gut microbiota members based on whole genome sequencing of pure cultures obtained from chicken caecum.</title>
        <authorList>
            <person name="Medvecky M."/>
            <person name="Cejkova D."/>
            <person name="Polansky O."/>
            <person name="Karasova D."/>
            <person name="Kubasova T."/>
            <person name="Cizek A."/>
            <person name="Rychlik I."/>
        </authorList>
    </citation>
    <scope>NUCLEOTIDE SEQUENCE [LARGE SCALE GENOMIC DNA]</scope>
    <source>
        <strain evidence="9">An42</strain>
    </source>
</reference>
<reference evidence="8" key="2">
    <citation type="journal article" date="2018" name="BMC Genomics">
        <title>Whole genome sequencing and function prediction of 133 gut anaerobes isolated from chicken caecum in pure cultures.</title>
        <authorList>
            <person name="Medvecky M."/>
            <person name="Cejkova D."/>
            <person name="Polansky O."/>
            <person name="Karasova D."/>
            <person name="Kubasova T."/>
            <person name="Cizek A."/>
            <person name="Rychlik I."/>
        </authorList>
    </citation>
    <scope>NUCLEOTIDE SEQUENCE</scope>
    <source>
        <strain evidence="8">An42</strain>
    </source>
</reference>
<dbReference type="InterPro" id="IPR050833">
    <property type="entry name" value="Poly_Biosynth_Transport"/>
</dbReference>
<accession>A0A9Q5X6G7</accession>
<dbReference type="Proteomes" id="UP000195975">
    <property type="component" value="Unassembled WGS sequence"/>
</dbReference>
<name>A0A9Q5X6G7_9BACT</name>
<evidence type="ECO:0000313" key="9">
    <source>
        <dbReference type="Proteomes" id="UP000195975"/>
    </source>
</evidence>
<feature type="transmembrane region" description="Helical" evidence="6">
    <location>
        <begin position="129"/>
        <end position="153"/>
    </location>
</feature>
<dbReference type="EMBL" id="JAQPYX010000043">
    <property type="protein sequence ID" value="MDC7148861.1"/>
    <property type="molecule type" value="Genomic_DNA"/>
</dbReference>
<evidence type="ECO:0000313" key="7">
    <source>
        <dbReference type="EMBL" id="MDC7148861.1"/>
    </source>
</evidence>
<sequence length="510" mass="58416">MKNSTKQLKVGVLLSYLTLGLSNLIALIYTPFMLRMMGQSEYGLYSLVASVVAYLTILDFGFGNAIVRYTAKYRAEGKVEDQYSLFGLFFILYSIIGVISFLLGLGLYFNIDFLFEQSMTGEELSKARVMVLLLVFNVALTFPLSVFSSVVVAYEKFIFHKFINLARVILQPCLMIPLLLVGYKAVGMVVLTTVLNIGTLLICCWYCFARLHVRLNFKNKHQGALLKEISSYSFYVFLTIIVDRAFWSTGQFILGMLSGTKDVAIYSIVVQFCNYYMSFSVAISGVFLPKMTQLIAEGCERKELSEMFIRIGRIQYLVMIYILFAFALFGRDFIYYWAGMDYHDVYPLAIMIMIPQTIPLIQNLGIAILQAQNRQRFRSFLNVAVSLISVFIGYELTKRYGIYGCAFATSVALFLGHGVILNWYYHTKIHLDLIYFWKQIFKLTIPAALCAFFMAMFMRWLSSSAFTVVLTEGILYSVMYVVFMWKWGCNEFEKNQIKVPLMALKTKIGF</sequence>
<proteinExistence type="predicted"/>
<keyword evidence="3 6" id="KW-0812">Transmembrane</keyword>
<organism evidence="8 9">
    <name type="scientific">Parabacteroides johnsonii</name>
    <dbReference type="NCBI Taxonomy" id="387661"/>
    <lineage>
        <taxon>Bacteria</taxon>
        <taxon>Pseudomonadati</taxon>
        <taxon>Bacteroidota</taxon>
        <taxon>Bacteroidia</taxon>
        <taxon>Bacteroidales</taxon>
        <taxon>Tannerellaceae</taxon>
        <taxon>Parabacteroides</taxon>
    </lineage>
</organism>
<feature type="transmembrane region" description="Helical" evidence="6">
    <location>
        <begin position="232"/>
        <end position="257"/>
    </location>
</feature>
<dbReference type="GO" id="GO:0005886">
    <property type="term" value="C:plasma membrane"/>
    <property type="evidence" value="ECO:0007669"/>
    <property type="project" value="UniProtKB-SubCell"/>
</dbReference>
<feature type="transmembrane region" description="Helical" evidence="6">
    <location>
        <begin position="436"/>
        <end position="458"/>
    </location>
</feature>
<evidence type="ECO:0000256" key="1">
    <source>
        <dbReference type="ARBA" id="ARBA00004651"/>
    </source>
</evidence>
<feature type="transmembrane region" description="Helical" evidence="6">
    <location>
        <begin position="42"/>
        <end position="62"/>
    </location>
</feature>
<feature type="transmembrane region" description="Helical" evidence="6">
    <location>
        <begin position="165"/>
        <end position="183"/>
    </location>
</feature>
<evidence type="ECO:0000256" key="6">
    <source>
        <dbReference type="SAM" id="Phobius"/>
    </source>
</evidence>
<evidence type="ECO:0000256" key="4">
    <source>
        <dbReference type="ARBA" id="ARBA00022989"/>
    </source>
</evidence>